<evidence type="ECO:0000313" key="2">
    <source>
        <dbReference type="EMBL" id="NMN00576.1"/>
    </source>
</evidence>
<evidence type="ECO:0000313" key="3">
    <source>
        <dbReference type="Proteomes" id="UP000588277"/>
    </source>
</evidence>
<evidence type="ECO:0000256" key="1">
    <source>
        <dbReference type="SAM" id="Phobius"/>
    </source>
</evidence>
<accession>A0A7Y0HXU4</accession>
<dbReference type="Proteomes" id="UP000588277">
    <property type="component" value="Unassembled WGS sequence"/>
</dbReference>
<dbReference type="RefSeq" id="WP_169275710.1">
    <property type="nucleotide sequence ID" value="NZ_JAAIIH010000007.1"/>
</dbReference>
<keyword evidence="1" id="KW-0472">Membrane</keyword>
<evidence type="ECO:0008006" key="4">
    <source>
        <dbReference type="Google" id="ProtNLM"/>
    </source>
</evidence>
<keyword evidence="3" id="KW-1185">Reference proteome</keyword>
<proteinExistence type="predicted"/>
<gene>
    <name evidence="2" type="ORF">G1C96_1155</name>
</gene>
<protein>
    <recommendedName>
        <fullName evidence="4">DUF4244 domain-containing protein</fullName>
    </recommendedName>
</protein>
<name>A0A7Y0HXU4_9BIFI</name>
<dbReference type="EMBL" id="JAAIIH010000007">
    <property type="protein sequence ID" value="NMN00576.1"/>
    <property type="molecule type" value="Genomic_DNA"/>
</dbReference>
<dbReference type="AlphaFoldDB" id="A0A7Y0HXU4"/>
<dbReference type="InterPro" id="IPR025338">
    <property type="entry name" value="DUF4244"/>
</dbReference>
<comment type="caution">
    <text evidence="2">The sequence shown here is derived from an EMBL/GenBank/DDBJ whole genome shotgun (WGS) entry which is preliminary data.</text>
</comment>
<reference evidence="2 3" key="1">
    <citation type="submission" date="2020-02" db="EMBL/GenBank/DDBJ databases">
        <title>Characterization of phylogenetic diversity of novel bifidobacterial species isolated in Czech ZOOs.</title>
        <authorList>
            <person name="Lugli G.A."/>
            <person name="Vera N.B."/>
            <person name="Ventura M."/>
        </authorList>
    </citation>
    <scope>NUCLEOTIDE SEQUENCE [LARGE SCALE GENOMIC DNA]</scope>
    <source>
        <strain evidence="2 3">DSM 109958</strain>
    </source>
</reference>
<dbReference type="Pfam" id="PF14029">
    <property type="entry name" value="DUF4244"/>
    <property type="match status" value="1"/>
</dbReference>
<organism evidence="2 3">
    <name type="scientific">Bifidobacterium moraviense</name>
    <dbReference type="NCBI Taxonomy" id="2675323"/>
    <lineage>
        <taxon>Bacteria</taxon>
        <taxon>Bacillati</taxon>
        <taxon>Actinomycetota</taxon>
        <taxon>Actinomycetes</taxon>
        <taxon>Bifidobacteriales</taxon>
        <taxon>Bifidobacteriaceae</taxon>
        <taxon>Bifidobacterium</taxon>
    </lineage>
</organism>
<keyword evidence="1" id="KW-1133">Transmembrane helix</keyword>
<sequence>MTLSTLATAPASAAVTGPSGALQRLRGNIHRNVCLLDARLRTMAAEPERGAATVEYALVIVAAAAFAGVLLVVIKSGFAKTLLTDLIKNALGGK</sequence>
<feature type="transmembrane region" description="Helical" evidence="1">
    <location>
        <begin position="56"/>
        <end position="74"/>
    </location>
</feature>
<keyword evidence="1" id="KW-0812">Transmembrane</keyword>